<evidence type="ECO:0000313" key="3">
    <source>
        <dbReference type="EMBL" id="GMI42443.1"/>
    </source>
</evidence>
<organism evidence="3 4">
    <name type="scientific">Triparma columacea</name>
    <dbReference type="NCBI Taxonomy" id="722753"/>
    <lineage>
        <taxon>Eukaryota</taxon>
        <taxon>Sar</taxon>
        <taxon>Stramenopiles</taxon>
        <taxon>Ochrophyta</taxon>
        <taxon>Bolidophyceae</taxon>
        <taxon>Parmales</taxon>
        <taxon>Triparmaceae</taxon>
        <taxon>Triparma</taxon>
    </lineage>
</organism>
<accession>A0A9W7GCW4</accession>
<sequence>MNDEPAQRKLKGKGKAKGGKAKGGKAKGGGEDVCSDDEVEFDSGCMSFDDAYASAYDFLYMNLPSYDVTNAASLGFHSSSIPDIDGLQDGIATVALNVSLEALQSYEWAKGVEQEIFNEYVASYANVNEGRNNIRPLLSSAMSAIIDAADEPPTDVSSVVSLINSNMWNSQTNNLSQTVVFKSGQTPLIYDPMSTLVYGFASCTGVSILFVDALRSVGVPARVAGTPAWNDVYENGNHNWVEVYDGGEWNFIEAAPAGGGESLSNPCDKWFCSPAKMANTKFYAARWDQSKGTVYPMAWDLDNFQVPGDDRTEYYQSACGQCGSQLGYELDEWTQLAAQANTGSSRVC</sequence>
<dbReference type="SUPFAM" id="SSF54001">
    <property type="entry name" value="Cysteine proteinases"/>
    <property type="match status" value="1"/>
</dbReference>
<dbReference type="AlphaFoldDB" id="A0A9W7GCW4"/>
<evidence type="ECO:0000313" key="4">
    <source>
        <dbReference type="Proteomes" id="UP001165065"/>
    </source>
</evidence>
<feature type="compositionally biased region" description="Basic residues" evidence="1">
    <location>
        <begin position="8"/>
        <end position="25"/>
    </location>
</feature>
<name>A0A9W7GCW4_9STRA</name>
<reference evidence="4" key="1">
    <citation type="journal article" date="2023" name="Commun. Biol.">
        <title>Genome analysis of Parmales, the sister group of diatoms, reveals the evolutionary specialization of diatoms from phago-mixotrophs to photoautotrophs.</title>
        <authorList>
            <person name="Ban H."/>
            <person name="Sato S."/>
            <person name="Yoshikawa S."/>
            <person name="Yamada K."/>
            <person name="Nakamura Y."/>
            <person name="Ichinomiya M."/>
            <person name="Sato N."/>
            <person name="Blanc-Mathieu R."/>
            <person name="Endo H."/>
            <person name="Kuwata A."/>
            <person name="Ogata H."/>
        </authorList>
    </citation>
    <scope>NUCLEOTIDE SEQUENCE [LARGE SCALE GENOMIC DNA]</scope>
</reference>
<dbReference type="InterPro" id="IPR038765">
    <property type="entry name" value="Papain-like_cys_pep_sf"/>
</dbReference>
<dbReference type="EMBL" id="BRYA01000172">
    <property type="protein sequence ID" value="GMI42443.1"/>
    <property type="molecule type" value="Genomic_DNA"/>
</dbReference>
<dbReference type="Proteomes" id="UP001165065">
    <property type="component" value="Unassembled WGS sequence"/>
</dbReference>
<dbReference type="OrthoDB" id="525602at2759"/>
<keyword evidence="4" id="KW-1185">Reference proteome</keyword>
<dbReference type="PANTHER" id="PTHR35532">
    <property type="entry name" value="SIMILAR TO POLYHYDROXYALKANOATE DEPOLYMERASE"/>
    <property type="match status" value="1"/>
</dbReference>
<protein>
    <recommendedName>
        <fullName evidence="2">Transglutaminase-like domain-containing protein</fullName>
    </recommendedName>
</protein>
<feature type="region of interest" description="Disordered" evidence="1">
    <location>
        <begin position="1"/>
        <end position="33"/>
    </location>
</feature>
<dbReference type="Gene3D" id="3.10.620.30">
    <property type="match status" value="1"/>
</dbReference>
<proteinExistence type="predicted"/>
<feature type="domain" description="Transglutaminase-like" evidence="2">
    <location>
        <begin position="195"/>
        <end position="256"/>
    </location>
</feature>
<gene>
    <name evidence="3" type="ORF">TrCOL_g4783</name>
</gene>
<dbReference type="SMART" id="SM00460">
    <property type="entry name" value="TGc"/>
    <property type="match status" value="1"/>
</dbReference>
<evidence type="ECO:0000259" key="2">
    <source>
        <dbReference type="SMART" id="SM00460"/>
    </source>
</evidence>
<dbReference type="PANTHER" id="PTHR35532:SF5">
    <property type="entry name" value="CARBOHYDRATE-BINDING DOMAIN-CONTAINING PROTEIN"/>
    <property type="match status" value="1"/>
</dbReference>
<evidence type="ECO:0000256" key="1">
    <source>
        <dbReference type="SAM" id="MobiDB-lite"/>
    </source>
</evidence>
<dbReference type="Pfam" id="PF01841">
    <property type="entry name" value="Transglut_core"/>
    <property type="match status" value="1"/>
</dbReference>
<comment type="caution">
    <text evidence="3">The sequence shown here is derived from an EMBL/GenBank/DDBJ whole genome shotgun (WGS) entry which is preliminary data.</text>
</comment>
<dbReference type="InterPro" id="IPR002931">
    <property type="entry name" value="Transglutaminase-like"/>
</dbReference>